<sequence>MAPKPISPQRQVDLITTIEQLKLQARDYRKKISAIHNVKYSSRKERSEAINAVYAQRHALINEIKTLEQKSREETRPIDVNFLKDVQQVCQIIDSLNEWITHASFLLGQYVVSDGATKSPEQMDLEAGIAVSRANLASWQQEYERLTNSPMM</sequence>
<protein>
    <submittedName>
        <fullName evidence="2">Uncharacterized protein</fullName>
    </submittedName>
</protein>
<reference evidence="2" key="1">
    <citation type="submission" date="2020-01" db="EMBL/GenBank/DDBJ databases">
        <authorList>
            <consortium name="DOE Joint Genome Institute"/>
            <person name="Haridas S."/>
            <person name="Albert R."/>
            <person name="Binder M."/>
            <person name="Bloem J."/>
            <person name="Labutti K."/>
            <person name="Salamov A."/>
            <person name="Andreopoulos B."/>
            <person name="Baker S.E."/>
            <person name="Barry K."/>
            <person name="Bills G."/>
            <person name="Bluhm B.H."/>
            <person name="Cannon C."/>
            <person name="Castanera R."/>
            <person name="Culley D.E."/>
            <person name="Daum C."/>
            <person name="Ezra D."/>
            <person name="Gonzalez J.B."/>
            <person name="Henrissat B."/>
            <person name="Kuo A."/>
            <person name="Liang C."/>
            <person name="Lipzen A."/>
            <person name="Lutzoni F."/>
            <person name="Magnuson J."/>
            <person name="Mondo S."/>
            <person name="Nolan M."/>
            <person name="Ohm R."/>
            <person name="Pangilinan J."/>
            <person name="Park H.-J."/>
            <person name="Ramirez L."/>
            <person name="Alfaro M."/>
            <person name="Sun H."/>
            <person name="Tritt A."/>
            <person name="Yoshinaga Y."/>
            <person name="Zwiers L.-H."/>
            <person name="Turgeon B.G."/>
            <person name="Goodwin S.B."/>
            <person name="Spatafora J.W."/>
            <person name="Crous P.W."/>
            <person name="Grigoriev I.V."/>
        </authorList>
    </citation>
    <scope>NUCLEOTIDE SEQUENCE</scope>
    <source>
        <strain evidence="2">CBS 342.82</strain>
    </source>
</reference>
<accession>A0A6J3M551</accession>
<keyword evidence="1" id="KW-1185">Reference proteome</keyword>
<dbReference type="GeneID" id="54365481"/>
<evidence type="ECO:0000313" key="2">
    <source>
        <dbReference type="RefSeq" id="XP_033460211.1"/>
    </source>
</evidence>
<reference evidence="2" key="3">
    <citation type="submission" date="2025-08" db="UniProtKB">
        <authorList>
            <consortium name="RefSeq"/>
        </authorList>
    </citation>
    <scope>IDENTIFICATION</scope>
    <source>
        <strain evidence="2">CBS 342.82</strain>
    </source>
</reference>
<gene>
    <name evidence="2" type="ORF">K489DRAFT_410230</name>
</gene>
<reference evidence="2" key="2">
    <citation type="submission" date="2020-04" db="EMBL/GenBank/DDBJ databases">
        <authorList>
            <consortium name="NCBI Genome Project"/>
        </authorList>
    </citation>
    <scope>NUCLEOTIDE SEQUENCE</scope>
    <source>
        <strain evidence="2">CBS 342.82</strain>
    </source>
</reference>
<evidence type="ECO:0000313" key="1">
    <source>
        <dbReference type="Proteomes" id="UP000504637"/>
    </source>
</evidence>
<dbReference type="RefSeq" id="XP_033460211.1">
    <property type="nucleotide sequence ID" value="XM_033607682.1"/>
</dbReference>
<dbReference type="Proteomes" id="UP000504637">
    <property type="component" value="Unplaced"/>
</dbReference>
<name>A0A6J3M551_9PEZI</name>
<organism evidence="2">
    <name type="scientific">Dissoconium aciculare CBS 342.82</name>
    <dbReference type="NCBI Taxonomy" id="1314786"/>
    <lineage>
        <taxon>Eukaryota</taxon>
        <taxon>Fungi</taxon>
        <taxon>Dikarya</taxon>
        <taxon>Ascomycota</taxon>
        <taxon>Pezizomycotina</taxon>
        <taxon>Dothideomycetes</taxon>
        <taxon>Dothideomycetidae</taxon>
        <taxon>Mycosphaerellales</taxon>
        <taxon>Dissoconiaceae</taxon>
        <taxon>Dissoconium</taxon>
    </lineage>
</organism>
<dbReference type="AlphaFoldDB" id="A0A6J3M551"/>
<proteinExistence type="predicted"/>